<dbReference type="SUPFAM" id="SSF52833">
    <property type="entry name" value="Thioredoxin-like"/>
    <property type="match status" value="1"/>
</dbReference>
<feature type="site" description="Deprotonates C-terminal active site Cys" evidence="7">
    <location>
        <position position="37"/>
    </location>
</feature>
<evidence type="ECO:0000256" key="8">
    <source>
        <dbReference type="PIRSR" id="PIRSR000077-4"/>
    </source>
</evidence>
<keyword evidence="3" id="KW-0249">Electron transport</keyword>
<proteinExistence type="inferred from homology"/>
<dbReference type="Pfam" id="PF00085">
    <property type="entry name" value="Thioredoxin"/>
    <property type="match status" value="1"/>
</dbReference>
<keyword evidence="5 8" id="KW-0676">Redox-active center</keyword>
<comment type="similarity">
    <text evidence="1 6">Belongs to the thioredoxin family.</text>
</comment>
<protein>
    <recommendedName>
        <fullName evidence="6">Thioredoxin</fullName>
    </recommendedName>
</protein>
<dbReference type="InterPro" id="IPR017937">
    <property type="entry name" value="Thioredoxin_CS"/>
</dbReference>
<sequence>MTPLHAAPAPDLIFDTHLEHFDRDVIEASHTLPILVDFWADWCPPCRALTPVLARVIAHHAGKIHMAKVEVDEGANMKLAGRYALRGFPTVLLFVKGEIVGRFSSARSEHWVREFIAEHTDIE</sequence>
<dbReference type="InterPro" id="IPR005746">
    <property type="entry name" value="Thioredoxin"/>
</dbReference>
<dbReference type="GO" id="GO:0005737">
    <property type="term" value="C:cytoplasm"/>
    <property type="evidence" value="ECO:0007669"/>
    <property type="project" value="TreeGrafter"/>
</dbReference>
<evidence type="ECO:0000313" key="11">
    <source>
        <dbReference type="Proteomes" id="UP000064243"/>
    </source>
</evidence>
<feature type="active site" description="Nucleophile" evidence="7">
    <location>
        <position position="46"/>
    </location>
</feature>
<dbReference type="PROSITE" id="PS51352">
    <property type="entry name" value="THIOREDOXIN_2"/>
    <property type="match status" value="1"/>
</dbReference>
<evidence type="ECO:0000256" key="4">
    <source>
        <dbReference type="ARBA" id="ARBA00023157"/>
    </source>
</evidence>
<dbReference type="STRING" id="1123392.GCA_000376425_02254"/>
<dbReference type="PANTHER" id="PTHR45663">
    <property type="entry name" value="GEO12009P1"/>
    <property type="match status" value="1"/>
</dbReference>
<dbReference type="Proteomes" id="UP000064243">
    <property type="component" value="Unassembled WGS sequence"/>
</dbReference>
<keyword evidence="2" id="KW-0813">Transport</keyword>
<dbReference type="PIRSF" id="PIRSF000077">
    <property type="entry name" value="Thioredoxin"/>
    <property type="match status" value="1"/>
</dbReference>
<dbReference type="PROSITE" id="PS00194">
    <property type="entry name" value="THIOREDOXIN_1"/>
    <property type="match status" value="1"/>
</dbReference>
<dbReference type="Gene3D" id="3.40.30.10">
    <property type="entry name" value="Glutaredoxin"/>
    <property type="match status" value="1"/>
</dbReference>
<name>A0A125BCV1_THIDE</name>
<feature type="active site" description="Nucleophile" evidence="7">
    <location>
        <position position="43"/>
    </location>
</feature>
<dbReference type="InterPro" id="IPR013766">
    <property type="entry name" value="Thioredoxin_domain"/>
</dbReference>
<dbReference type="OrthoDB" id="9790390at2"/>
<comment type="caution">
    <text evidence="10">The sequence shown here is derived from an EMBL/GenBank/DDBJ whole genome shotgun (WGS) entry which is preliminary data.</text>
</comment>
<dbReference type="GO" id="GO:0015035">
    <property type="term" value="F:protein-disulfide reductase activity"/>
    <property type="evidence" value="ECO:0007669"/>
    <property type="project" value="InterPro"/>
</dbReference>
<feature type="domain" description="Thioredoxin" evidence="9">
    <location>
        <begin position="1"/>
        <end position="121"/>
    </location>
</feature>
<keyword evidence="4 8" id="KW-1015">Disulfide bond</keyword>
<keyword evidence="11" id="KW-1185">Reference proteome</keyword>
<dbReference type="RefSeq" id="WP_059753755.1">
    <property type="nucleotide sequence ID" value="NZ_LDUG01000019.1"/>
</dbReference>
<dbReference type="AlphaFoldDB" id="A0A125BCV1"/>
<organism evidence="10 11">
    <name type="scientific">Thiobacillus denitrificans</name>
    <dbReference type="NCBI Taxonomy" id="36861"/>
    <lineage>
        <taxon>Bacteria</taxon>
        <taxon>Pseudomonadati</taxon>
        <taxon>Pseudomonadota</taxon>
        <taxon>Betaproteobacteria</taxon>
        <taxon>Nitrosomonadales</taxon>
        <taxon>Thiobacillaceae</taxon>
        <taxon>Thiobacillus</taxon>
    </lineage>
</organism>
<evidence type="ECO:0000256" key="7">
    <source>
        <dbReference type="PIRSR" id="PIRSR000077-1"/>
    </source>
</evidence>
<feature type="site" description="Contributes to redox potential value" evidence="7">
    <location>
        <position position="44"/>
    </location>
</feature>
<evidence type="ECO:0000259" key="9">
    <source>
        <dbReference type="PROSITE" id="PS51352"/>
    </source>
</evidence>
<dbReference type="CDD" id="cd02947">
    <property type="entry name" value="TRX_family"/>
    <property type="match status" value="1"/>
</dbReference>
<evidence type="ECO:0000256" key="5">
    <source>
        <dbReference type="ARBA" id="ARBA00023284"/>
    </source>
</evidence>
<dbReference type="PANTHER" id="PTHR45663:SF11">
    <property type="entry name" value="GEO12009P1"/>
    <property type="match status" value="1"/>
</dbReference>
<dbReference type="InterPro" id="IPR036249">
    <property type="entry name" value="Thioredoxin-like_sf"/>
</dbReference>
<evidence type="ECO:0000256" key="2">
    <source>
        <dbReference type="ARBA" id="ARBA00022448"/>
    </source>
</evidence>
<dbReference type="PATRIC" id="fig|36861.3.peg.824"/>
<dbReference type="eggNOG" id="COG3118">
    <property type="taxonomic scope" value="Bacteria"/>
</dbReference>
<dbReference type="EMBL" id="LDUG01000019">
    <property type="protein sequence ID" value="KVW96647.1"/>
    <property type="molecule type" value="Genomic_DNA"/>
</dbReference>
<accession>A0A125BCV1</accession>
<evidence type="ECO:0000313" key="10">
    <source>
        <dbReference type="EMBL" id="KVW96647.1"/>
    </source>
</evidence>
<evidence type="ECO:0000256" key="1">
    <source>
        <dbReference type="ARBA" id="ARBA00008987"/>
    </source>
</evidence>
<evidence type="ECO:0000256" key="3">
    <source>
        <dbReference type="ARBA" id="ARBA00022982"/>
    </source>
</evidence>
<evidence type="ECO:0000256" key="6">
    <source>
        <dbReference type="PIRNR" id="PIRNR000077"/>
    </source>
</evidence>
<gene>
    <name evidence="10" type="ORF">ABW22_06750</name>
</gene>
<reference evidence="10 11" key="1">
    <citation type="journal article" date="2015" name="Appl. Environ. Microbiol.">
        <title>Aerobic and Anaerobic Thiosulfate Oxidation by a Cold-Adapted, Subglacial Chemoautotroph.</title>
        <authorList>
            <person name="Harrold Z.R."/>
            <person name="Skidmore M.L."/>
            <person name="Hamilton T.L."/>
            <person name="Desch L."/>
            <person name="Amada K."/>
            <person name="van Gelder W."/>
            <person name="Glover K."/>
            <person name="Roden E.E."/>
            <person name="Boyd E.S."/>
        </authorList>
    </citation>
    <scope>NUCLEOTIDE SEQUENCE [LARGE SCALE GENOMIC DNA]</scope>
    <source>
        <strain evidence="10 11">RG</strain>
    </source>
</reference>
<dbReference type="PRINTS" id="PR00421">
    <property type="entry name" value="THIOREDOXIN"/>
</dbReference>
<feature type="site" description="Contributes to redox potential value" evidence="7">
    <location>
        <position position="45"/>
    </location>
</feature>
<feature type="disulfide bond" description="Redox-active" evidence="8">
    <location>
        <begin position="43"/>
        <end position="46"/>
    </location>
</feature>